<dbReference type="InterPro" id="IPR010985">
    <property type="entry name" value="Ribbon_hlx_hlx"/>
</dbReference>
<proteinExistence type="predicted"/>
<organism evidence="1 2">
    <name type="scientific">Rhizobium rhizogenes</name>
    <name type="common">Agrobacterium rhizogenes</name>
    <dbReference type="NCBI Taxonomy" id="359"/>
    <lineage>
        <taxon>Bacteria</taxon>
        <taxon>Pseudomonadati</taxon>
        <taxon>Pseudomonadota</taxon>
        <taxon>Alphaproteobacteria</taxon>
        <taxon>Hyphomicrobiales</taxon>
        <taxon>Rhizobiaceae</taxon>
        <taxon>Rhizobium/Agrobacterium group</taxon>
        <taxon>Rhizobium</taxon>
    </lineage>
</organism>
<comment type="caution">
    <text evidence="1">The sequence shown here is derived from an EMBL/GenBank/DDBJ whole genome shotgun (WGS) entry which is preliminary data.</text>
</comment>
<reference evidence="1 2" key="1">
    <citation type="submission" date="2020-06" db="EMBL/GenBank/DDBJ databases">
        <authorList>
            <person name="De Coninck B."/>
            <person name="Ibrahim H."/>
        </authorList>
    </citation>
    <scope>NUCLEOTIDE SEQUENCE [LARGE SCALE GENOMIC DNA]</scope>
    <source>
        <strain evidence="1">Ag_rhizogenes_K599</strain>
    </source>
</reference>
<gene>
    <name evidence="1" type="ORF">AGRHK599_LOCUS1969</name>
</gene>
<evidence type="ECO:0008006" key="3">
    <source>
        <dbReference type="Google" id="ProtNLM"/>
    </source>
</evidence>
<dbReference type="KEGG" id="aro:B0909_01755"/>
<dbReference type="EMBL" id="CAICSX020000001">
    <property type="protein sequence ID" value="CAD0212591.1"/>
    <property type="molecule type" value="Genomic_DNA"/>
</dbReference>
<dbReference type="SUPFAM" id="SSF47598">
    <property type="entry name" value="Ribbon-helix-helix"/>
    <property type="match status" value="1"/>
</dbReference>
<evidence type="ECO:0000313" key="2">
    <source>
        <dbReference type="Proteomes" id="UP000528185"/>
    </source>
</evidence>
<dbReference type="GO" id="GO:0006355">
    <property type="term" value="P:regulation of DNA-templated transcription"/>
    <property type="evidence" value="ECO:0007669"/>
    <property type="project" value="InterPro"/>
</dbReference>
<accession>A0AAN2DD99</accession>
<dbReference type="AlphaFoldDB" id="A0AAN2DD99"/>
<sequence length="80" mass="9191">MKTISTEEFDRKFDQGEDIDEYLDWSTARHAGLDLVRVDINLPENVLRELDGEATRLGTTRQSLVAKWIVEMLENSHSGK</sequence>
<dbReference type="NCBIfam" id="NF047399">
    <property type="entry name" value="BrnA_antitoxin_add"/>
    <property type="match status" value="1"/>
</dbReference>
<protein>
    <recommendedName>
        <fullName evidence="3">CopG family transcriptional regulator</fullName>
    </recommendedName>
</protein>
<dbReference type="Proteomes" id="UP000528185">
    <property type="component" value="Unassembled WGS sequence"/>
</dbReference>
<dbReference type="RefSeq" id="WP_065113901.1">
    <property type="nucleotide sequence ID" value="NZ_CAICSX020000001.1"/>
</dbReference>
<evidence type="ECO:0000313" key="1">
    <source>
        <dbReference type="EMBL" id="CAD0212591.1"/>
    </source>
</evidence>
<name>A0AAN2DD99_RHIRH</name>